<proteinExistence type="inferred from homology"/>
<dbReference type="InterPro" id="IPR045214">
    <property type="entry name" value="Surf1/Surf4"/>
</dbReference>
<dbReference type="InterPro" id="IPR002994">
    <property type="entry name" value="Surf1/Shy1"/>
</dbReference>
<keyword evidence="2 5" id="KW-0812">Transmembrane</keyword>
<comment type="caution">
    <text evidence="6">The sequence shown here is derived from an EMBL/GenBank/DDBJ whole genome shotgun (WGS) entry which is preliminary data.</text>
</comment>
<comment type="similarity">
    <text evidence="5">Belongs to the SURF1 family.</text>
</comment>
<evidence type="ECO:0000256" key="2">
    <source>
        <dbReference type="ARBA" id="ARBA00022692"/>
    </source>
</evidence>
<evidence type="ECO:0000256" key="4">
    <source>
        <dbReference type="ARBA" id="ARBA00023136"/>
    </source>
</evidence>
<accession>A0ABD1Z7C4</accession>
<keyword evidence="5" id="KW-0999">Mitochondrion inner membrane</keyword>
<evidence type="ECO:0000256" key="1">
    <source>
        <dbReference type="ARBA" id="ARBA00004370"/>
    </source>
</evidence>
<feature type="transmembrane region" description="Helical" evidence="5">
    <location>
        <begin position="65"/>
        <end position="86"/>
    </location>
</feature>
<reference evidence="6 7" key="1">
    <citation type="submission" date="2024-09" db="EMBL/GenBank/DDBJ databases">
        <title>Chromosome-scale assembly of Riccia fluitans.</title>
        <authorList>
            <person name="Paukszto L."/>
            <person name="Sawicki J."/>
            <person name="Karawczyk K."/>
            <person name="Piernik-Szablinska J."/>
            <person name="Szczecinska M."/>
            <person name="Mazdziarz M."/>
        </authorList>
    </citation>
    <scope>NUCLEOTIDE SEQUENCE [LARGE SCALE GENOMIC DNA]</scope>
    <source>
        <strain evidence="6">Rf_01</strain>
        <tissue evidence="6">Aerial parts of the thallus</tissue>
    </source>
</reference>
<comment type="caution">
    <text evidence="5">Lacks conserved residue(s) required for the propagation of feature annotation.</text>
</comment>
<keyword evidence="7" id="KW-1185">Reference proteome</keyword>
<evidence type="ECO:0000313" key="6">
    <source>
        <dbReference type="EMBL" id="KAL2643353.1"/>
    </source>
</evidence>
<dbReference type="Pfam" id="PF02104">
    <property type="entry name" value="SURF1"/>
    <property type="match status" value="1"/>
</dbReference>
<comment type="subcellular location">
    <subcellularLocation>
        <location evidence="1">Membrane</location>
    </subcellularLocation>
    <subcellularLocation>
        <location evidence="5">Mitochondrion inner membrane</location>
        <topology evidence="5">Multi-pass membrane protein</topology>
    </subcellularLocation>
</comment>
<name>A0ABD1Z7C4_9MARC</name>
<sequence length="325" mass="36163">MPLQRAAKCCKSGSRTLSRLTISRALGSGSSAWNSASGSSATLPEAQVLGRGNEIPGEESSRWRFSTIFLFLPCLATFGLGSWQLIRRQKKIEMLDYRRHRLEEEPVHLTEITVGVKSRSKSTGETTDGLEYRKVICEGVYDKSNSLYVGPRARSDFGVTQKGYYLITPLIGGHGDQRFLFCHAERGSWWNPSSWGSKSSKKDEVVATPEHEAKVKVCGVIRGSEQPNMFVPPNAPESGQWFYVDVPSMARAVGLPETTLLIEAVEDKENNKATDKYPIPKNPEALLHASVMPQDHINYALTWYTLSAATTYMAAKRVRNARRGF</sequence>
<dbReference type="PANTHER" id="PTHR23427">
    <property type="entry name" value="SURFEIT LOCUS PROTEIN"/>
    <property type="match status" value="1"/>
</dbReference>
<organism evidence="6 7">
    <name type="scientific">Riccia fluitans</name>
    <dbReference type="NCBI Taxonomy" id="41844"/>
    <lineage>
        <taxon>Eukaryota</taxon>
        <taxon>Viridiplantae</taxon>
        <taxon>Streptophyta</taxon>
        <taxon>Embryophyta</taxon>
        <taxon>Marchantiophyta</taxon>
        <taxon>Marchantiopsida</taxon>
        <taxon>Marchantiidae</taxon>
        <taxon>Marchantiales</taxon>
        <taxon>Ricciaceae</taxon>
        <taxon>Riccia</taxon>
    </lineage>
</organism>
<comment type="function">
    <text evidence="5">Probably involved in the biogenesis of the COX complex.</text>
</comment>
<evidence type="ECO:0000256" key="3">
    <source>
        <dbReference type="ARBA" id="ARBA00022989"/>
    </source>
</evidence>
<keyword evidence="5" id="KW-0496">Mitochondrion</keyword>
<protein>
    <recommendedName>
        <fullName evidence="5">SURF1-like protein</fullName>
    </recommendedName>
</protein>
<dbReference type="CDD" id="cd06662">
    <property type="entry name" value="SURF1"/>
    <property type="match status" value="1"/>
</dbReference>
<keyword evidence="3 5" id="KW-1133">Transmembrane helix</keyword>
<dbReference type="PANTHER" id="PTHR23427:SF2">
    <property type="entry name" value="SURFEIT LOCUS PROTEIN 1"/>
    <property type="match status" value="1"/>
</dbReference>
<keyword evidence="4 5" id="KW-0472">Membrane</keyword>
<evidence type="ECO:0000313" key="7">
    <source>
        <dbReference type="Proteomes" id="UP001605036"/>
    </source>
</evidence>
<evidence type="ECO:0000256" key="5">
    <source>
        <dbReference type="RuleBase" id="RU363076"/>
    </source>
</evidence>
<gene>
    <name evidence="6" type="ORF">R1flu_010940</name>
</gene>
<dbReference type="EMBL" id="JBHFFA010000002">
    <property type="protein sequence ID" value="KAL2643353.1"/>
    <property type="molecule type" value="Genomic_DNA"/>
</dbReference>
<dbReference type="GO" id="GO:0005743">
    <property type="term" value="C:mitochondrial inner membrane"/>
    <property type="evidence" value="ECO:0007669"/>
    <property type="project" value="UniProtKB-SubCell"/>
</dbReference>
<dbReference type="AlphaFoldDB" id="A0ABD1Z7C4"/>
<dbReference type="Proteomes" id="UP001605036">
    <property type="component" value="Unassembled WGS sequence"/>
</dbReference>
<dbReference type="PROSITE" id="PS50895">
    <property type="entry name" value="SURF1"/>
    <property type="match status" value="1"/>
</dbReference>